<dbReference type="HOGENOM" id="CLU_1816578_0_0_1"/>
<accession>A0A0C3P779</accession>
<reference evidence="2" key="2">
    <citation type="submission" date="2015-01" db="EMBL/GenBank/DDBJ databases">
        <title>Evolutionary Origins and Diversification of the Mycorrhizal Mutualists.</title>
        <authorList>
            <consortium name="DOE Joint Genome Institute"/>
            <consortium name="Mycorrhizal Genomics Consortium"/>
            <person name="Kohler A."/>
            <person name="Kuo A."/>
            <person name="Nagy L.G."/>
            <person name="Floudas D."/>
            <person name="Copeland A."/>
            <person name="Barry K.W."/>
            <person name="Cichocki N."/>
            <person name="Veneault-Fourrey C."/>
            <person name="LaButti K."/>
            <person name="Lindquist E.A."/>
            <person name="Lipzen A."/>
            <person name="Lundell T."/>
            <person name="Morin E."/>
            <person name="Murat C."/>
            <person name="Riley R."/>
            <person name="Ohm R."/>
            <person name="Sun H."/>
            <person name="Tunlid A."/>
            <person name="Henrissat B."/>
            <person name="Grigoriev I.V."/>
            <person name="Hibbett D.S."/>
            <person name="Martin F."/>
        </authorList>
    </citation>
    <scope>NUCLEOTIDE SEQUENCE [LARGE SCALE GENOMIC DNA]</scope>
    <source>
        <strain evidence="2">Marx 270</strain>
    </source>
</reference>
<gene>
    <name evidence="1" type="ORF">M404DRAFT_27242</name>
</gene>
<dbReference type="InParanoid" id="A0A0C3P779"/>
<keyword evidence="2" id="KW-1185">Reference proteome</keyword>
<dbReference type="Proteomes" id="UP000054217">
    <property type="component" value="Unassembled WGS sequence"/>
</dbReference>
<organism evidence="1 2">
    <name type="scientific">Pisolithus tinctorius Marx 270</name>
    <dbReference type="NCBI Taxonomy" id="870435"/>
    <lineage>
        <taxon>Eukaryota</taxon>
        <taxon>Fungi</taxon>
        <taxon>Dikarya</taxon>
        <taxon>Basidiomycota</taxon>
        <taxon>Agaricomycotina</taxon>
        <taxon>Agaricomycetes</taxon>
        <taxon>Agaricomycetidae</taxon>
        <taxon>Boletales</taxon>
        <taxon>Sclerodermatineae</taxon>
        <taxon>Pisolithaceae</taxon>
        <taxon>Pisolithus</taxon>
    </lineage>
</organism>
<dbReference type="AlphaFoldDB" id="A0A0C3P779"/>
<dbReference type="EMBL" id="KN831977">
    <property type="protein sequence ID" value="KIO03269.1"/>
    <property type="molecule type" value="Genomic_DNA"/>
</dbReference>
<reference evidence="1 2" key="1">
    <citation type="submission" date="2014-04" db="EMBL/GenBank/DDBJ databases">
        <authorList>
            <consortium name="DOE Joint Genome Institute"/>
            <person name="Kuo A."/>
            <person name="Kohler A."/>
            <person name="Costa M.D."/>
            <person name="Nagy L.G."/>
            <person name="Floudas D."/>
            <person name="Copeland A."/>
            <person name="Barry K.W."/>
            <person name="Cichocki N."/>
            <person name="Veneault-Fourrey C."/>
            <person name="LaButti K."/>
            <person name="Lindquist E.A."/>
            <person name="Lipzen A."/>
            <person name="Lundell T."/>
            <person name="Morin E."/>
            <person name="Murat C."/>
            <person name="Sun H."/>
            <person name="Tunlid A."/>
            <person name="Henrissat B."/>
            <person name="Grigoriev I.V."/>
            <person name="Hibbett D.S."/>
            <person name="Martin F."/>
            <person name="Nordberg H.P."/>
            <person name="Cantor M.N."/>
            <person name="Hua S.X."/>
        </authorList>
    </citation>
    <scope>NUCLEOTIDE SEQUENCE [LARGE SCALE GENOMIC DNA]</scope>
    <source>
        <strain evidence="1 2">Marx 270</strain>
    </source>
</reference>
<proteinExistence type="predicted"/>
<name>A0A0C3P779_PISTI</name>
<evidence type="ECO:0000313" key="2">
    <source>
        <dbReference type="Proteomes" id="UP000054217"/>
    </source>
</evidence>
<sequence>MVSNGIQTRPANFCRVDYVNPNVGFASCAFFVLTHFASVGGYDSSCDVSTKQRFKQVFGHGAQDSHMNLSPLYDNRPCHSQNCCCIMYTKPRHILALVRLLKASTDPPSADGLFKLAPSVASCGAWWDTWVGSVKKATVLVE</sequence>
<evidence type="ECO:0000313" key="1">
    <source>
        <dbReference type="EMBL" id="KIO03269.1"/>
    </source>
</evidence>
<protein>
    <submittedName>
        <fullName evidence="1">Uncharacterized protein</fullName>
    </submittedName>
</protein>